<reference evidence="2" key="2">
    <citation type="submission" date="2021-04" db="EMBL/GenBank/DDBJ databases">
        <authorList>
            <person name="Gilroy R."/>
        </authorList>
    </citation>
    <scope>NUCLEOTIDE SEQUENCE</scope>
    <source>
        <strain evidence="2">ChiGjej1B1-98</strain>
    </source>
</reference>
<dbReference type="Gene3D" id="3.10.180.10">
    <property type="entry name" value="2,3-Dihydroxybiphenyl 1,2-Dioxygenase, domain 1"/>
    <property type="match status" value="1"/>
</dbReference>
<dbReference type="InterPro" id="IPR004360">
    <property type="entry name" value="Glyas_Fos-R_dOase_dom"/>
</dbReference>
<proteinExistence type="predicted"/>
<gene>
    <name evidence="2" type="ORF">H9830_14060</name>
</gene>
<dbReference type="PROSITE" id="PS51819">
    <property type="entry name" value="VOC"/>
    <property type="match status" value="1"/>
</dbReference>
<evidence type="ECO:0000259" key="1">
    <source>
        <dbReference type="PROSITE" id="PS51819"/>
    </source>
</evidence>
<dbReference type="InterPro" id="IPR037523">
    <property type="entry name" value="VOC_core"/>
</dbReference>
<dbReference type="InterPro" id="IPR029068">
    <property type="entry name" value="Glyas_Bleomycin-R_OHBP_Dase"/>
</dbReference>
<organism evidence="2 3">
    <name type="scientific">Candidatus Agrococcus pullicola</name>
    <dbReference type="NCBI Taxonomy" id="2838429"/>
    <lineage>
        <taxon>Bacteria</taxon>
        <taxon>Bacillati</taxon>
        <taxon>Actinomycetota</taxon>
        <taxon>Actinomycetes</taxon>
        <taxon>Micrococcales</taxon>
        <taxon>Microbacteriaceae</taxon>
        <taxon>Agrococcus</taxon>
    </lineage>
</organism>
<name>A0A9D1YX51_9MICO</name>
<evidence type="ECO:0000313" key="3">
    <source>
        <dbReference type="Proteomes" id="UP000824005"/>
    </source>
</evidence>
<dbReference type="AlphaFoldDB" id="A0A9D1YX51"/>
<comment type="caution">
    <text evidence="2">The sequence shown here is derived from an EMBL/GenBank/DDBJ whole genome shotgun (WGS) entry which is preliminary data.</text>
</comment>
<reference evidence="2" key="1">
    <citation type="journal article" date="2021" name="PeerJ">
        <title>Extensive microbial diversity within the chicken gut microbiome revealed by metagenomics and culture.</title>
        <authorList>
            <person name="Gilroy R."/>
            <person name="Ravi A."/>
            <person name="Getino M."/>
            <person name="Pursley I."/>
            <person name="Horton D.L."/>
            <person name="Alikhan N.F."/>
            <person name="Baker D."/>
            <person name="Gharbi K."/>
            <person name="Hall N."/>
            <person name="Watson M."/>
            <person name="Adriaenssens E.M."/>
            <person name="Foster-Nyarko E."/>
            <person name="Jarju S."/>
            <person name="Secka A."/>
            <person name="Antonio M."/>
            <person name="Oren A."/>
            <person name="Chaudhuri R.R."/>
            <person name="La Ragione R."/>
            <person name="Hildebrand F."/>
            <person name="Pallen M.J."/>
        </authorList>
    </citation>
    <scope>NUCLEOTIDE SEQUENCE</scope>
    <source>
        <strain evidence="2">ChiGjej1B1-98</strain>
    </source>
</reference>
<feature type="non-terminal residue" evidence="2">
    <location>
        <position position="177"/>
    </location>
</feature>
<dbReference type="SUPFAM" id="SSF54593">
    <property type="entry name" value="Glyoxalase/Bleomycin resistance protein/Dihydroxybiphenyl dioxygenase"/>
    <property type="match status" value="1"/>
</dbReference>
<evidence type="ECO:0000313" key="2">
    <source>
        <dbReference type="EMBL" id="HIY67387.1"/>
    </source>
</evidence>
<accession>A0A9D1YX51</accession>
<protein>
    <submittedName>
        <fullName evidence="2">VOC family protein</fullName>
    </submittedName>
</protein>
<dbReference type="EMBL" id="DXDC01000425">
    <property type="protein sequence ID" value="HIY67387.1"/>
    <property type="molecule type" value="Genomic_DNA"/>
</dbReference>
<sequence length="177" mass="20058">MSKTDRIKTSSGFYVSQEAPIHSDNPVPTPSAPAPDILRCAYMELVVTDLQRSRDFYVDVLGLTVTTEDDEAIYLRSIEEFIHHNLVLRKGPVAAVAAFSYRVRSPEELDKAVAFYEELGCDVRRNPNGFVKGIGDSVRVVDPLGFPYEFFYDALHVERLAWRYDLYTPGALVRLDH</sequence>
<dbReference type="Proteomes" id="UP000824005">
    <property type="component" value="Unassembled WGS sequence"/>
</dbReference>
<dbReference type="Pfam" id="PF00903">
    <property type="entry name" value="Glyoxalase"/>
    <property type="match status" value="1"/>
</dbReference>
<feature type="domain" description="VOC" evidence="1">
    <location>
        <begin position="39"/>
        <end position="153"/>
    </location>
</feature>